<keyword evidence="2" id="KW-0472">Membrane</keyword>
<feature type="transmembrane region" description="Helical" evidence="2">
    <location>
        <begin position="37"/>
        <end position="62"/>
    </location>
</feature>
<feature type="transmembrane region" description="Helical" evidence="2">
    <location>
        <begin position="137"/>
        <end position="157"/>
    </location>
</feature>
<comment type="caution">
    <text evidence="3">The sequence shown here is derived from an EMBL/GenBank/DDBJ whole genome shotgun (WGS) entry which is preliminary data.</text>
</comment>
<evidence type="ECO:0000313" key="3">
    <source>
        <dbReference type="EMBL" id="MRG59800.1"/>
    </source>
</evidence>
<keyword evidence="2" id="KW-1133">Transmembrane helix</keyword>
<proteinExistence type="predicted"/>
<organism evidence="3 4">
    <name type="scientific">Agromyces agglutinans</name>
    <dbReference type="NCBI Taxonomy" id="2662258"/>
    <lineage>
        <taxon>Bacteria</taxon>
        <taxon>Bacillati</taxon>
        <taxon>Actinomycetota</taxon>
        <taxon>Actinomycetes</taxon>
        <taxon>Micrococcales</taxon>
        <taxon>Microbacteriaceae</taxon>
        <taxon>Agromyces</taxon>
    </lineage>
</organism>
<keyword evidence="2" id="KW-0812">Transmembrane</keyword>
<evidence type="ECO:0000313" key="4">
    <source>
        <dbReference type="Proteomes" id="UP000431080"/>
    </source>
</evidence>
<keyword evidence="4" id="KW-1185">Reference proteome</keyword>
<dbReference type="RefSeq" id="WP_153684226.1">
    <property type="nucleotide sequence ID" value="NZ_WJIF01000003.1"/>
</dbReference>
<dbReference type="AlphaFoldDB" id="A0A6I2FAP9"/>
<sequence length="183" mass="19611">MTRPATEPAARLVERDRDAAAVGAGVRMPRPAATAMGALLVLLRVLAGVAWLAALAATWRQALEDELGEFAPEIDAATADAVLWFVLGAGAIILLVEAVLAVLIFLGANWPRILVMVFATLSISGTFAAWWAGDQELTLDLTLVTLALDILVMLALSSRPARAYARRPREPRRRGRRPPGPGR</sequence>
<protein>
    <submittedName>
        <fullName evidence="3">Uncharacterized protein</fullName>
    </submittedName>
</protein>
<feature type="transmembrane region" description="Helical" evidence="2">
    <location>
        <begin position="113"/>
        <end position="131"/>
    </location>
</feature>
<accession>A0A6I2FAP9</accession>
<feature type="compositionally biased region" description="Basic residues" evidence="1">
    <location>
        <begin position="164"/>
        <end position="177"/>
    </location>
</feature>
<feature type="transmembrane region" description="Helical" evidence="2">
    <location>
        <begin position="82"/>
        <end position="106"/>
    </location>
</feature>
<dbReference type="Proteomes" id="UP000431080">
    <property type="component" value="Unassembled WGS sequence"/>
</dbReference>
<evidence type="ECO:0000256" key="1">
    <source>
        <dbReference type="SAM" id="MobiDB-lite"/>
    </source>
</evidence>
<evidence type="ECO:0000256" key="2">
    <source>
        <dbReference type="SAM" id="Phobius"/>
    </source>
</evidence>
<reference evidence="3 4" key="1">
    <citation type="submission" date="2019-10" db="EMBL/GenBank/DDBJ databases">
        <authorList>
            <person name="Nie G."/>
            <person name="Ming H."/>
            <person name="Yi B."/>
        </authorList>
    </citation>
    <scope>NUCLEOTIDE SEQUENCE [LARGE SCALE GENOMIC DNA]</scope>
    <source>
        <strain evidence="3 4">CFH 90414</strain>
    </source>
</reference>
<dbReference type="EMBL" id="WJIF01000003">
    <property type="protein sequence ID" value="MRG59800.1"/>
    <property type="molecule type" value="Genomic_DNA"/>
</dbReference>
<name>A0A6I2FAP9_9MICO</name>
<gene>
    <name evidence="3" type="ORF">GE115_07955</name>
</gene>
<feature type="region of interest" description="Disordered" evidence="1">
    <location>
        <begin position="164"/>
        <end position="183"/>
    </location>
</feature>